<keyword evidence="1" id="KW-0732">Signal</keyword>
<evidence type="ECO:0000256" key="1">
    <source>
        <dbReference type="SAM" id="SignalP"/>
    </source>
</evidence>
<evidence type="ECO:0000313" key="2">
    <source>
        <dbReference type="EMBL" id="MCR6545506.1"/>
    </source>
</evidence>
<reference evidence="2 3" key="1">
    <citation type="submission" date="2022-08" db="EMBL/GenBank/DDBJ databases">
        <title>Proteogenomics of the novel Dehalobacterium formicoaceticum strain EZ94 highlights a key role of methyltransferases during anaerobic dichloromethane degradation.</title>
        <authorList>
            <person name="Wasmund K."/>
        </authorList>
    </citation>
    <scope>NUCLEOTIDE SEQUENCE [LARGE SCALE GENOMIC DNA]</scope>
    <source>
        <strain evidence="2 3">EZ94</strain>
    </source>
</reference>
<keyword evidence="3" id="KW-1185">Reference proteome</keyword>
<organism evidence="2 3">
    <name type="scientific">Dehalobacterium formicoaceticum</name>
    <dbReference type="NCBI Taxonomy" id="51515"/>
    <lineage>
        <taxon>Bacteria</taxon>
        <taxon>Bacillati</taxon>
        <taxon>Bacillota</taxon>
        <taxon>Clostridia</taxon>
        <taxon>Eubacteriales</taxon>
        <taxon>Peptococcaceae</taxon>
        <taxon>Dehalobacterium</taxon>
    </lineage>
</organism>
<gene>
    <name evidence="2" type="ORF">NVS47_08240</name>
</gene>
<proteinExistence type="predicted"/>
<accession>A0ABT1Y4T5</accession>
<evidence type="ECO:0000313" key="3">
    <source>
        <dbReference type="Proteomes" id="UP001524944"/>
    </source>
</evidence>
<dbReference type="EMBL" id="JANPWE010000003">
    <property type="protein sequence ID" value="MCR6545506.1"/>
    <property type="molecule type" value="Genomic_DNA"/>
</dbReference>
<feature type="signal peptide" evidence="1">
    <location>
        <begin position="1"/>
        <end position="23"/>
    </location>
</feature>
<name>A0ABT1Y4T5_9FIRM</name>
<dbReference type="Proteomes" id="UP001524944">
    <property type="component" value="Unassembled WGS sequence"/>
</dbReference>
<feature type="chain" id="PRO_5046784933" evidence="1">
    <location>
        <begin position="24"/>
        <end position="88"/>
    </location>
</feature>
<comment type="caution">
    <text evidence="2">The sequence shown here is derived from an EMBL/GenBank/DDBJ whole genome shotgun (WGS) entry which is preliminary data.</text>
</comment>
<protein>
    <submittedName>
        <fullName evidence="2">Uncharacterized protein</fullName>
    </submittedName>
</protein>
<sequence length="88" mass="10464">MKKYLIAFFVLTVFLIYSASSYAKTNIPVDALKVDYKLEIEKLISEEFDYQLKQYDELNEEEKEEFSKNVGIVTDDYELFKKELEESL</sequence>
<dbReference type="RefSeq" id="WP_089609224.1">
    <property type="nucleotide sequence ID" value="NZ_CP022121.1"/>
</dbReference>